<organism evidence="1 2">
    <name type="scientific">Karstenula rhodostoma CBS 690.94</name>
    <dbReference type="NCBI Taxonomy" id="1392251"/>
    <lineage>
        <taxon>Eukaryota</taxon>
        <taxon>Fungi</taxon>
        <taxon>Dikarya</taxon>
        <taxon>Ascomycota</taxon>
        <taxon>Pezizomycotina</taxon>
        <taxon>Dothideomycetes</taxon>
        <taxon>Pleosporomycetidae</taxon>
        <taxon>Pleosporales</taxon>
        <taxon>Massarineae</taxon>
        <taxon>Didymosphaeriaceae</taxon>
        <taxon>Karstenula</taxon>
    </lineage>
</organism>
<dbReference type="AlphaFoldDB" id="A0A9P4PV00"/>
<evidence type="ECO:0000313" key="2">
    <source>
        <dbReference type="Proteomes" id="UP000799764"/>
    </source>
</evidence>
<proteinExistence type="predicted"/>
<gene>
    <name evidence="1" type="ORF">P171DRAFT_145468</name>
</gene>
<name>A0A9P4PV00_9PLEO</name>
<dbReference type="EMBL" id="MU001493">
    <property type="protein sequence ID" value="KAF2450737.1"/>
    <property type="molecule type" value="Genomic_DNA"/>
</dbReference>
<protein>
    <submittedName>
        <fullName evidence="1">Uncharacterized protein</fullName>
    </submittedName>
</protein>
<dbReference type="Proteomes" id="UP000799764">
    <property type="component" value="Unassembled WGS sequence"/>
</dbReference>
<sequence length="125" mass="13636">MRFAADLFAAVGCSPGGLDADDVFRRCMTRLGIGGSTRTHVRLGGWKRTLSLDEALQAWCDGSVSDTRSRWYIMAESSWSRSYAVKWTWACGFDVGFGSRSWVERGAATAAASAVTKLPVPREPP</sequence>
<reference evidence="1" key="1">
    <citation type="journal article" date="2020" name="Stud. Mycol.">
        <title>101 Dothideomycetes genomes: a test case for predicting lifestyles and emergence of pathogens.</title>
        <authorList>
            <person name="Haridas S."/>
            <person name="Albert R."/>
            <person name="Binder M."/>
            <person name="Bloem J."/>
            <person name="Labutti K."/>
            <person name="Salamov A."/>
            <person name="Andreopoulos B."/>
            <person name="Baker S."/>
            <person name="Barry K."/>
            <person name="Bills G."/>
            <person name="Bluhm B."/>
            <person name="Cannon C."/>
            <person name="Castanera R."/>
            <person name="Culley D."/>
            <person name="Daum C."/>
            <person name="Ezra D."/>
            <person name="Gonzalez J."/>
            <person name="Henrissat B."/>
            <person name="Kuo A."/>
            <person name="Liang C."/>
            <person name="Lipzen A."/>
            <person name="Lutzoni F."/>
            <person name="Magnuson J."/>
            <person name="Mondo S."/>
            <person name="Nolan M."/>
            <person name="Ohm R."/>
            <person name="Pangilinan J."/>
            <person name="Park H.-J."/>
            <person name="Ramirez L."/>
            <person name="Alfaro M."/>
            <person name="Sun H."/>
            <person name="Tritt A."/>
            <person name="Yoshinaga Y."/>
            <person name="Zwiers L.-H."/>
            <person name="Turgeon B."/>
            <person name="Goodwin S."/>
            <person name="Spatafora J."/>
            <person name="Crous P."/>
            <person name="Grigoriev I."/>
        </authorList>
    </citation>
    <scope>NUCLEOTIDE SEQUENCE</scope>
    <source>
        <strain evidence="1">CBS 690.94</strain>
    </source>
</reference>
<comment type="caution">
    <text evidence="1">The sequence shown here is derived from an EMBL/GenBank/DDBJ whole genome shotgun (WGS) entry which is preliminary data.</text>
</comment>
<accession>A0A9P4PV00</accession>
<keyword evidence="2" id="KW-1185">Reference proteome</keyword>
<evidence type="ECO:0000313" key="1">
    <source>
        <dbReference type="EMBL" id="KAF2450737.1"/>
    </source>
</evidence>